<keyword evidence="2" id="KW-1185">Reference proteome</keyword>
<proteinExistence type="predicted"/>
<organism evidence="1 2">
    <name type="scientific">Carya illinoinensis</name>
    <name type="common">Pecan</name>
    <dbReference type="NCBI Taxonomy" id="32201"/>
    <lineage>
        <taxon>Eukaryota</taxon>
        <taxon>Viridiplantae</taxon>
        <taxon>Streptophyta</taxon>
        <taxon>Embryophyta</taxon>
        <taxon>Tracheophyta</taxon>
        <taxon>Spermatophyta</taxon>
        <taxon>Magnoliopsida</taxon>
        <taxon>eudicotyledons</taxon>
        <taxon>Gunneridae</taxon>
        <taxon>Pentapetalae</taxon>
        <taxon>rosids</taxon>
        <taxon>fabids</taxon>
        <taxon>Fagales</taxon>
        <taxon>Juglandaceae</taxon>
        <taxon>Carya</taxon>
    </lineage>
</organism>
<dbReference type="EMBL" id="CM031814">
    <property type="protein sequence ID" value="KAG6651849.1"/>
    <property type="molecule type" value="Genomic_DNA"/>
</dbReference>
<accession>A0A8T1QBR0</accession>
<reference evidence="1" key="1">
    <citation type="submission" date="2020-12" db="EMBL/GenBank/DDBJ databases">
        <title>WGS assembly of Carya illinoinensis cv. Pawnee.</title>
        <authorList>
            <person name="Platts A."/>
            <person name="Shu S."/>
            <person name="Wright S."/>
            <person name="Barry K."/>
            <person name="Edger P."/>
            <person name="Pires J.C."/>
            <person name="Schmutz J."/>
        </authorList>
    </citation>
    <scope>NUCLEOTIDE SEQUENCE</scope>
    <source>
        <tissue evidence="1">Leaf</tissue>
    </source>
</reference>
<dbReference type="AlphaFoldDB" id="A0A8T1QBR0"/>
<comment type="caution">
    <text evidence="1">The sequence shown here is derived from an EMBL/GenBank/DDBJ whole genome shotgun (WGS) entry which is preliminary data.</text>
</comment>
<name>A0A8T1QBR0_CARIL</name>
<evidence type="ECO:0000313" key="2">
    <source>
        <dbReference type="Proteomes" id="UP000811609"/>
    </source>
</evidence>
<evidence type="ECO:0000313" key="1">
    <source>
        <dbReference type="EMBL" id="KAG6651849.1"/>
    </source>
</evidence>
<gene>
    <name evidence="1" type="ORF">CIPAW_06G141600</name>
</gene>
<dbReference type="Proteomes" id="UP000811609">
    <property type="component" value="Chromosome 6"/>
</dbReference>
<protein>
    <submittedName>
        <fullName evidence="1">Uncharacterized protein</fullName>
    </submittedName>
</protein>
<sequence>MCYVFASDHHDEAFESSVWGYPQSHSCTCEYLPFLELSSFSCLRARLPPSLLLHMNWKTPCSSSRSECFRCCPFSTKYSLCVFRSNFRLYGTDDEEHQDYGVLIPCCRR</sequence>